<feature type="transmembrane region" description="Helical" evidence="1">
    <location>
        <begin position="49"/>
        <end position="79"/>
    </location>
</feature>
<feature type="transmembrane region" description="Helical" evidence="1">
    <location>
        <begin position="99"/>
        <end position="120"/>
    </location>
</feature>
<evidence type="ECO:0000313" key="3">
    <source>
        <dbReference type="Proteomes" id="UP001220964"/>
    </source>
</evidence>
<dbReference type="AlphaFoldDB" id="A0AAE3T9L2"/>
<proteinExistence type="predicted"/>
<sequence>MFGSRIIELAKSFLISIAIYPVVLVGVWGLVALGTVAADMHMPADTMPLIYGLVFAVLTVALIDLLGVASVVLALVASANLIEYAQLLVPGRSPSAVDFVASLVGVVVAATLVWVARALVERHAAPDH</sequence>
<accession>A0AAE3T9L2</accession>
<gene>
    <name evidence="2" type="ORF">P1J78_07860</name>
</gene>
<dbReference type="RefSeq" id="WP_275566784.1">
    <property type="nucleotide sequence ID" value="NZ_JARGYC010000016.1"/>
</dbReference>
<dbReference type="Proteomes" id="UP001220964">
    <property type="component" value="Unassembled WGS sequence"/>
</dbReference>
<reference evidence="2" key="1">
    <citation type="submission" date="2023-03" db="EMBL/GenBank/DDBJ databases">
        <title>Multiphase analysis and comparison of six strains from genera Psychromarinibacter, Lutimaribacter, and Maritimibacter, including a novel species: Psychromarinibacter sediminicola sp. nov.</title>
        <authorList>
            <person name="Wang Y.-H."/>
            <person name="Ye M.-Q."/>
            <person name="Du Z.-J."/>
        </authorList>
    </citation>
    <scope>NUCLEOTIDE SEQUENCE</scope>
    <source>
        <strain evidence="2">C21-152</strain>
    </source>
</reference>
<protein>
    <recommendedName>
        <fullName evidence="4">VanZ like family protein</fullName>
    </recommendedName>
</protein>
<keyword evidence="3" id="KW-1185">Reference proteome</keyword>
<comment type="caution">
    <text evidence="2">The sequence shown here is derived from an EMBL/GenBank/DDBJ whole genome shotgun (WGS) entry which is preliminary data.</text>
</comment>
<evidence type="ECO:0008006" key="4">
    <source>
        <dbReference type="Google" id="ProtNLM"/>
    </source>
</evidence>
<organism evidence="2 3">
    <name type="scientific">Psychromarinibacter sediminicola</name>
    <dbReference type="NCBI Taxonomy" id="3033385"/>
    <lineage>
        <taxon>Bacteria</taxon>
        <taxon>Pseudomonadati</taxon>
        <taxon>Pseudomonadota</taxon>
        <taxon>Alphaproteobacteria</taxon>
        <taxon>Rhodobacterales</taxon>
        <taxon>Paracoccaceae</taxon>
        <taxon>Psychromarinibacter</taxon>
    </lineage>
</organism>
<dbReference type="EMBL" id="JARGYC010000016">
    <property type="protein sequence ID" value="MDF0600640.1"/>
    <property type="molecule type" value="Genomic_DNA"/>
</dbReference>
<feature type="transmembrane region" description="Helical" evidence="1">
    <location>
        <begin position="12"/>
        <end position="37"/>
    </location>
</feature>
<keyword evidence="1" id="KW-0472">Membrane</keyword>
<evidence type="ECO:0000313" key="2">
    <source>
        <dbReference type="EMBL" id="MDF0600640.1"/>
    </source>
</evidence>
<keyword evidence="1" id="KW-0812">Transmembrane</keyword>
<keyword evidence="1" id="KW-1133">Transmembrane helix</keyword>
<evidence type="ECO:0000256" key="1">
    <source>
        <dbReference type="SAM" id="Phobius"/>
    </source>
</evidence>
<name>A0AAE3T9L2_9RHOB</name>